<protein>
    <recommendedName>
        <fullName evidence="3">Rhodanese domain-containing protein</fullName>
    </recommendedName>
</protein>
<dbReference type="RefSeq" id="WP_224142030.1">
    <property type="nucleotide sequence ID" value="NZ_JAIQUM010000128.1"/>
</dbReference>
<sequence length="125" mass="14690">MIFLILAAILIAFILYKRYFPVICLPCIQLKDLDLDRIALIDVRDYNESYKEPINGVINIPISYLKRNLKDISNNDLHLIVTSRLEKNIGTRFLRKQGFRVVGYTNINHHKLYLNETLLNRKINC</sequence>
<dbReference type="InterPro" id="IPR036873">
    <property type="entry name" value="Rhodanese-like_dom_sf"/>
</dbReference>
<accession>A0ABS7V040</accession>
<name>A0ABS7V040_9BACI</name>
<dbReference type="SUPFAM" id="SSF52821">
    <property type="entry name" value="Rhodanese/Cell cycle control phosphatase"/>
    <property type="match status" value="1"/>
</dbReference>
<evidence type="ECO:0000313" key="1">
    <source>
        <dbReference type="EMBL" id="MBZ5753618.1"/>
    </source>
</evidence>
<dbReference type="Gene3D" id="3.40.250.10">
    <property type="entry name" value="Rhodanese-like domain"/>
    <property type="match status" value="1"/>
</dbReference>
<gene>
    <name evidence="1" type="ORF">K9V48_26200</name>
</gene>
<keyword evidence="2" id="KW-1185">Reference proteome</keyword>
<dbReference type="Proteomes" id="UP001165287">
    <property type="component" value="Unassembled WGS sequence"/>
</dbReference>
<proteinExistence type="predicted"/>
<comment type="caution">
    <text evidence="1">The sequence shown here is derived from an EMBL/GenBank/DDBJ whole genome shotgun (WGS) entry which is preliminary data.</text>
</comment>
<organism evidence="1 2">
    <name type="scientific">Metabacillus rhizolycopersici</name>
    <dbReference type="NCBI Taxonomy" id="2875709"/>
    <lineage>
        <taxon>Bacteria</taxon>
        <taxon>Bacillati</taxon>
        <taxon>Bacillota</taxon>
        <taxon>Bacilli</taxon>
        <taxon>Bacillales</taxon>
        <taxon>Bacillaceae</taxon>
        <taxon>Metabacillus</taxon>
    </lineage>
</organism>
<reference evidence="1" key="1">
    <citation type="submission" date="2024-05" db="EMBL/GenBank/DDBJ databases">
        <title>Metabacillus sp. nov., isolated from the rhizosphere soil of tomato plants.</title>
        <authorList>
            <person name="Ma R."/>
        </authorList>
    </citation>
    <scope>NUCLEOTIDE SEQUENCE</scope>
    <source>
        <strain evidence="1">DBTR6</strain>
    </source>
</reference>
<dbReference type="EMBL" id="JAIQUM010000128">
    <property type="protein sequence ID" value="MBZ5753618.1"/>
    <property type="molecule type" value="Genomic_DNA"/>
</dbReference>
<evidence type="ECO:0008006" key="3">
    <source>
        <dbReference type="Google" id="ProtNLM"/>
    </source>
</evidence>
<evidence type="ECO:0000313" key="2">
    <source>
        <dbReference type="Proteomes" id="UP001165287"/>
    </source>
</evidence>